<proteinExistence type="predicted"/>
<keyword evidence="4" id="KW-1185">Reference proteome</keyword>
<evidence type="ECO:0000313" key="4">
    <source>
        <dbReference type="Proteomes" id="UP000069940"/>
    </source>
</evidence>
<accession>A0ABM1YY84</accession>
<organism evidence="3 4">
    <name type="scientific">Aedes albopictus</name>
    <name type="common">Asian tiger mosquito</name>
    <name type="synonym">Stegomyia albopicta</name>
    <dbReference type="NCBI Taxonomy" id="7160"/>
    <lineage>
        <taxon>Eukaryota</taxon>
        <taxon>Metazoa</taxon>
        <taxon>Ecdysozoa</taxon>
        <taxon>Arthropoda</taxon>
        <taxon>Hexapoda</taxon>
        <taxon>Insecta</taxon>
        <taxon>Pterygota</taxon>
        <taxon>Neoptera</taxon>
        <taxon>Endopterygota</taxon>
        <taxon>Diptera</taxon>
        <taxon>Nematocera</taxon>
        <taxon>Culicoidea</taxon>
        <taxon>Culicidae</taxon>
        <taxon>Culicinae</taxon>
        <taxon>Aedini</taxon>
        <taxon>Aedes</taxon>
        <taxon>Stegomyia</taxon>
    </lineage>
</organism>
<name>A0ABM1YY84_AEDAL</name>
<evidence type="ECO:0008006" key="5">
    <source>
        <dbReference type="Google" id="ProtNLM"/>
    </source>
</evidence>
<dbReference type="EnsemblMetazoa" id="AALFPA23_013189.R19081">
    <property type="protein sequence ID" value="AALFPA23_013189.P19081"/>
    <property type="gene ID" value="AALFPA23_013189"/>
</dbReference>
<evidence type="ECO:0000313" key="3">
    <source>
        <dbReference type="EnsemblMetazoa" id="AALFPA23_013189.P19081"/>
    </source>
</evidence>
<sequence>MCGLKFLTVVLVAVFGLGSSDRQIVSASPVPHIIDAPRAHSGSDIPAALEGKAKALLDEEGQQGTYDLANMITDEHDVETVHSHFLAVQEAAHVDTPKKKRRHHHHRHEHHRN</sequence>
<reference evidence="4" key="1">
    <citation type="journal article" date="2015" name="Proc. Natl. Acad. Sci. U.S.A.">
        <title>Genome sequence of the Asian Tiger mosquito, Aedes albopictus, reveals insights into its biology, genetics, and evolution.</title>
        <authorList>
            <person name="Chen X.G."/>
            <person name="Jiang X."/>
            <person name="Gu J."/>
            <person name="Xu M."/>
            <person name="Wu Y."/>
            <person name="Deng Y."/>
            <person name="Zhang C."/>
            <person name="Bonizzoni M."/>
            <person name="Dermauw W."/>
            <person name="Vontas J."/>
            <person name="Armbruster P."/>
            <person name="Huang X."/>
            <person name="Yang Y."/>
            <person name="Zhang H."/>
            <person name="He W."/>
            <person name="Peng H."/>
            <person name="Liu Y."/>
            <person name="Wu K."/>
            <person name="Chen J."/>
            <person name="Lirakis M."/>
            <person name="Topalis P."/>
            <person name="Van Leeuwen T."/>
            <person name="Hall A.B."/>
            <person name="Jiang X."/>
            <person name="Thorpe C."/>
            <person name="Mueller R.L."/>
            <person name="Sun C."/>
            <person name="Waterhouse R.M."/>
            <person name="Yan G."/>
            <person name="Tu Z.J."/>
            <person name="Fang X."/>
            <person name="James A.A."/>
        </authorList>
    </citation>
    <scope>NUCLEOTIDE SEQUENCE [LARGE SCALE GENOMIC DNA]</scope>
    <source>
        <strain evidence="4">Foshan</strain>
    </source>
</reference>
<evidence type="ECO:0000256" key="2">
    <source>
        <dbReference type="SAM" id="SignalP"/>
    </source>
</evidence>
<dbReference type="GeneID" id="134287139"/>
<evidence type="ECO:0000256" key="1">
    <source>
        <dbReference type="SAM" id="MobiDB-lite"/>
    </source>
</evidence>
<dbReference type="RefSeq" id="XP_062704801.1">
    <property type="nucleotide sequence ID" value="XM_062848817.1"/>
</dbReference>
<feature type="signal peptide" evidence="2">
    <location>
        <begin position="1"/>
        <end position="27"/>
    </location>
</feature>
<dbReference type="Proteomes" id="UP000069940">
    <property type="component" value="Unassembled WGS sequence"/>
</dbReference>
<protein>
    <recommendedName>
        <fullName evidence="5">Secreted protein</fullName>
    </recommendedName>
</protein>
<keyword evidence="2" id="KW-0732">Signal</keyword>
<feature type="compositionally biased region" description="Basic residues" evidence="1">
    <location>
        <begin position="98"/>
        <end position="113"/>
    </location>
</feature>
<reference evidence="3" key="2">
    <citation type="submission" date="2025-05" db="UniProtKB">
        <authorList>
            <consortium name="EnsemblMetazoa"/>
        </authorList>
    </citation>
    <scope>IDENTIFICATION</scope>
    <source>
        <strain evidence="3">Foshan</strain>
    </source>
</reference>
<feature type="region of interest" description="Disordered" evidence="1">
    <location>
        <begin position="92"/>
        <end position="113"/>
    </location>
</feature>
<feature type="chain" id="PRO_5045194570" description="Secreted protein" evidence="2">
    <location>
        <begin position="28"/>
        <end position="113"/>
    </location>
</feature>